<organism evidence="1 2">
    <name type="scientific">Durusdinium trenchii</name>
    <dbReference type="NCBI Taxonomy" id="1381693"/>
    <lineage>
        <taxon>Eukaryota</taxon>
        <taxon>Sar</taxon>
        <taxon>Alveolata</taxon>
        <taxon>Dinophyceae</taxon>
        <taxon>Suessiales</taxon>
        <taxon>Symbiodiniaceae</taxon>
        <taxon>Durusdinium</taxon>
    </lineage>
</organism>
<gene>
    <name evidence="1" type="ORF">SCF082_LOCUS18287</name>
</gene>
<dbReference type="Proteomes" id="UP001642464">
    <property type="component" value="Unassembled WGS sequence"/>
</dbReference>
<reference evidence="1 2" key="1">
    <citation type="submission" date="2024-02" db="EMBL/GenBank/DDBJ databases">
        <authorList>
            <person name="Chen Y."/>
            <person name="Shah S."/>
            <person name="Dougan E. K."/>
            <person name="Thang M."/>
            <person name="Chan C."/>
        </authorList>
    </citation>
    <scope>NUCLEOTIDE SEQUENCE [LARGE SCALE GENOMIC DNA]</scope>
</reference>
<name>A0ABP0KNM9_9DINO</name>
<comment type="caution">
    <text evidence="1">The sequence shown here is derived from an EMBL/GenBank/DDBJ whole genome shotgun (WGS) entry which is preliminary data.</text>
</comment>
<keyword evidence="2" id="KW-1185">Reference proteome</keyword>
<dbReference type="EMBL" id="CAXAMM010012224">
    <property type="protein sequence ID" value="CAK9028283.1"/>
    <property type="molecule type" value="Genomic_DNA"/>
</dbReference>
<sequence>MAIAAVVNLTLDERLACGRDDRPLRRSAVVIGFALDQYVSRSEEVLEIRAPIGWLFDSDCQVKTDPQEVYPPPAERPAVISLLNNTPELTVHDWPASARIITCRGDSHIAYVRIGPGLDRRRVYLFRIEIKQNPANTPIANTWSLTMGTESSGAMEGFPVWTFPGTRIEPVLLAWTNKSNPVSMPVAIFFETTNWLFYFEPPMTPLSKLAPILRIVMPAQYEFLIEATDQDMQGERCYMSMQQEGSCRLCGVPFQPSEAWCVREWNRKNAAEIHFHSSKILEPQFQYSVWVVVTNPHSPDAIDGPKSTWLMETFFGEPVPPAMAPYGYWLDYVVAPGPVFLQKEQ</sequence>
<evidence type="ECO:0000313" key="1">
    <source>
        <dbReference type="EMBL" id="CAK9028283.1"/>
    </source>
</evidence>
<proteinExistence type="predicted"/>
<protein>
    <submittedName>
        <fullName evidence="1">Uncharacterized protein</fullName>
    </submittedName>
</protein>
<evidence type="ECO:0000313" key="2">
    <source>
        <dbReference type="Proteomes" id="UP001642464"/>
    </source>
</evidence>
<accession>A0ABP0KNM9</accession>